<dbReference type="EMBL" id="LYBM01000033">
    <property type="protein sequence ID" value="ODA31593.1"/>
    <property type="molecule type" value="Genomic_DNA"/>
</dbReference>
<dbReference type="RefSeq" id="WP_068904251.1">
    <property type="nucleotide sequence ID" value="NZ_JBHUIF010000033.1"/>
</dbReference>
<keyword evidence="3" id="KW-1185">Reference proteome</keyword>
<dbReference type="AlphaFoldDB" id="A0A1C3EED7"/>
<evidence type="ECO:0000313" key="2">
    <source>
        <dbReference type="EMBL" id="ODA31593.1"/>
    </source>
</evidence>
<reference evidence="2 3" key="1">
    <citation type="submission" date="2016-05" db="EMBL/GenBank/DDBJ databases">
        <title>Genomic Taxonomy of the Vibrionaceae.</title>
        <authorList>
            <person name="Gomez-Gil B."/>
            <person name="Enciso-Ibarra J."/>
        </authorList>
    </citation>
    <scope>NUCLEOTIDE SEQUENCE [LARGE SCALE GENOMIC DNA]</scope>
    <source>
        <strain evidence="2 3">CAIM 1920</strain>
    </source>
</reference>
<protein>
    <recommendedName>
        <fullName evidence="1">Contractile injection system tube protein N-terminal domain-containing protein</fullName>
    </recommendedName>
</protein>
<sequence length="207" mass="22565">MLSSQPNYVKAGIVLLDPSSGEPTNAIPMLINPESLSTQFSIKSPTASETRTEPLRLNGPPTETITFDAMLDATDALERGDKDAISHGIGHYIAALRSLISPTKRQLLTNDTRAKEGRLTIIPMVQPLPVFSWGARRRVPVVVSSLSITEEFFSAQLNPLRAKASLSLQVLTVDDLGFDHPASSLFLDYLDGLEKQAQKVIQPATDR</sequence>
<dbReference type="Pfam" id="PF19266">
    <property type="entry name" value="CIS_tube"/>
    <property type="match status" value="1"/>
</dbReference>
<evidence type="ECO:0000313" key="3">
    <source>
        <dbReference type="Proteomes" id="UP000094936"/>
    </source>
</evidence>
<organism evidence="2 3">
    <name type="scientific">Veronia pacifica</name>
    <dbReference type="NCBI Taxonomy" id="1080227"/>
    <lineage>
        <taxon>Bacteria</taxon>
        <taxon>Pseudomonadati</taxon>
        <taxon>Pseudomonadota</taxon>
        <taxon>Gammaproteobacteria</taxon>
        <taxon>Vibrionales</taxon>
        <taxon>Vibrionaceae</taxon>
        <taxon>Veronia</taxon>
    </lineage>
</organism>
<dbReference type="InterPro" id="IPR045361">
    <property type="entry name" value="CIS_tube_prot_N"/>
</dbReference>
<dbReference type="STRING" id="1080227.A8L45_16440"/>
<accession>A0A1C3EED7</accession>
<dbReference type="OrthoDB" id="661223at2"/>
<comment type="caution">
    <text evidence="2">The sequence shown here is derived from an EMBL/GenBank/DDBJ whole genome shotgun (WGS) entry which is preliminary data.</text>
</comment>
<name>A0A1C3EED7_9GAMM</name>
<dbReference type="Proteomes" id="UP000094936">
    <property type="component" value="Unassembled WGS sequence"/>
</dbReference>
<gene>
    <name evidence="2" type="ORF">A8L45_16440</name>
</gene>
<proteinExistence type="predicted"/>
<feature type="domain" description="Contractile injection system tube protein N-terminal" evidence="1">
    <location>
        <begin position="22"/>
        <end position="169"/>
    </location>
</feature>
<evidence type="ECO:0000259" key="1">
    <source>
        <dbReference type="Pfam" id="PF19266"/>
    </source>
</evidence>